<dbReference type="Proteomes" id="UP000441208">
    <property type="component" value="Unassembled WGS sequence"/>
</dbReference>
<dbReference type="AlphaFoldDB" id="A0A6A3ZSW1"/>
<dbReference type="Proteomes" id="UP000460718">
    <property type="component" value="Unassembled WGS sequence"/>
</dbReference>
<evidence type="ECO:0008006" key="18">
    <source>
        <dbReference type="Google" id="ProtNLM"/>
    </source>
</evidence>
<evidence type="ECO:0000313" key="5">
    <source>
        <dbReference type="EMBL" id="KAE9144597.1"/>
    </source>
</evidence>
<feature type="signal peptide" evidence="1">
    <location>
        <begin position="1"/>
        <end position="32"/>
    </location>
</feature>
<evidence type="ECO:0000313" key="3">
    <source>
        <dbReference type="EMBL" id="KAE9002889.1"/>
    </source>
</evidence>
<proteinExistence type="predicted"/>
<evidence type="ECO:0000256" key="1">
    <source>
        <dbReference type="SAM" id="SignalP"/>
    </source>
</evidence>
<evidence type="ECO:0000313" key="17">
    <source>
        <dbReference type="Proteomes" id="UP000476176"/>
    </source>
</evidence>
<protein>
    <recommendedName>
        <fullName evidence="18">RxLR effector protein</fullName>
    </recommendedName>
</protein>
<evidence type="ECO:0000313" key="8">
    <source>
        <dbReference type="EMBL" id="KAE9241132.1"/>
    </source>
</evidence>
<dbReference type="EMBL" id="QXGE01000817">
    <property type="protein sequence ID" value="KAE9303151.1"/>
    <property type="molecule type" value="Genomic_DNA"/>
</dbReference>
<dbReference type="Proteomes" id="UP000440732">
    <property type="component" value="Unassembled WGS sequence"/>
</dbReference>
<comment type="caution">
    <text evidence="8">The sequence shown here is derived from an EMBL/GenBank/DDBJ whole genome shotgun (WGS) entry which is preliminary data.</text>
</comment>
<dbReference type="EMBL" id="QXGA01000529">
    <property type="protein sequence ID" value="KAE9144597.1"/>
    <property type="molecule type" value="Genomic_DNA"/>
</dbReference>
<evidence type="ECO:0000313" key="10">
    <source>
        <dbReference type="Proteomes" id="UP000429523"/>
    </source>
</evidence>
<keyword evidence="11" id="KW-1185">Reference proteome</keyword>
<feature type="chain" id="PRO_5036166898" description="RxLR effector protein" evidence="1">
    <location>
        <begin position="33"/>
        <end position="54"/>
    </location>
</feature>
<evidence type="ECO:0000313" key="16">
    <source>
        <dbReference type="Proteomes" id="UP000460718"/>
    </source>
</evidence>
<evidence type="ECO:0000313" key="6">
    <source>
        <dbReference type="EMBL" id="KAE9208213.1"/>
    </source>
</evidence>
<evidence type="ECO:0000313" key="7">
    <source>
        <dbReference type="EMBL" id="KAE9222753.1"/>
    </source>
</evidence>
<organism evidence="8 13">
    <name type="scientific">Phytophthora fragariae</name>
    <dbReference type="NCBI Taxonomy" id="53985"/>
    <lineage>
        <taxon>Eukaryota</taxon>
        <taxon>Sar</taxon>
        <taxon>Stramenopiles</taxon>
        <taxon>Oomycota</taxon>
        <taxon>Peronosporomycetes</taxon>
        <taxon>Peronosporales</taxon>
        <taxon>Peronosporaceae</taxon>
        <taxon>Phytophthora</taxon>
    </lineage>
</organism>
<gene>
    <name evidence="9" type="ORF">PF001_g13683</name>
    <name evidence="8" type="ORF">PF002_g9418</name>
    <name evidence="7" type="ORF">PF004_g12711</name>
    <name evidence="6" type="ORF">PF005_g12300</name>
    <name evidence="5" type="ORF">PF006_g10480</name>
    <name evidence="4" type="ORF">PF007_g12777</name>
    <name evidence="2" type="ORF">PF009_g8051</name>
    <name evidence="3" type="ORF">PF011_g13120</name>
</gene>
<evidence type="ECO:0000313" key="14">
    <source>
        <dbReference type="Proteomes" id="UP000440732"/>
    </source>
</evidence>
<reference evidence="10 11" key="1">
    <citation type="submission" date="2018-08" db="EMBL/GenBank/DDBJ databases">
        <title>Genomic investigation of the strawberry pathogen Phytophthora fragariae indicates pathogenicity is determined by transcriptional variation in three key races.</title>
        <authorList>
            <person name="Adams T.M."/>
            <person name="Armitage A.D."/>
            <person name="Sobczyk M.K."/>
            <person name="Bates H.J."/>
            <person name="Dunwell J.M."/>
            <person name="Nellist C.F."/>
            <person name="Harrison R.J."/>
        </authorList>
    </citation>
    <scope>NUCLEOTIDE SEQUENCE [LARGE SCALE GENOMIC DNA]</scope>
    <source>
        <strain evidence="9 12">A4</strain>
        <strain evidence="8 13">BC-1</strain>
        <strain evidence="7 17">BC-23</strain>
        <strain evidence="6 11">NOV-27</strain>
        <strain evidence="5 14">NOV-5</strain>
        <strain evidence="4 15">NOV-71</strain>
        <strain evidence="2 10">NOV-9</strain>
        <strain evidence="3 16">SCRP245</strain>
    </source>
</reference>
<evidence type="ECO:0000313" key="2">
    <source>
        <dbReference type="EMBL" id="KAE8942180.1"/>
    </source>
</evidence>
<dbReference type="EMBL" id="QXGB01000647">
    <property type="protein sequence ID" value="KAE9208213.1"/>
    <property type="molecule type" value="Genomic_DNA"/>
</dbReference>
<keyword evidence="1" id="KW-0732">Signal</keyword>
<accession>A0A6A3ZSW1</accession>
<name>A0A6A3ZSW1_9STRA</name>
<dbReference type="EMBL" id="QXGC01000736">
    <property type="protein sequence ID" value="KAE9222753.1"/>
    <property type="molecule type" value="Genomic_DNA"/>
</dbReference>
<dbReference type="Proteomes" id="UP000476176">
    <property type="component" value="Unassembled WGS sequence"/>
</dbReference>
<evidence type="ECO:0000313" key="12">
    <source>
        <dbReference type="Proteomes" id="UP000437068"/>
    </source>
</evidence>
<dbReference type="Proteomes" id="UP000429523">
    <property type="component" value="Unassembled WGS sequence"/>
</dbReference>
<sequence length="54" mass="5113">MVYPIPSTFAVCGGVVLLVLLLVSAASAPGGAVPSGWLPGEVVGPAGTSAMASS</sequence>
<evidence type="ECO:0000313" key="9">
    <source>
        <dbReference type="EMBL" id="KAE9303151.1"/>
    </source>
</evidence>
<evidence type="ECO:0000313" key="11">
    <source>
        <dbReference type="Proteomes" id="UP000433483"/>
    </source>
</evidence>
<dbReference type="Proteomes" id="UP000433483">
    <property type="component" value="Unassembled WGS sequence"/>
</dbReference>
<dbReference type="EMBL" id="QXFZ01000684">
    <property type="protein sequence ID" value="KAE9108122.1"/>
    <property type="molecule type" value="Genomic_DNA"/>
</dbReference>
<dbReference type="Proteomes" id="UP000437068">
    <property type="component" value="Unassembled WGS sequence"/>
</dbReference>
<dbReference type="EMBL" id="QXFW01000793">
    <property type="protein sequence ID" value="KAE9002889.1"/>
    <property type="molecule type" value="Genomic_DNA"/>
</dbReference>
<dbReference type="EMBL" id="QXGD01000388">
    <property type="protein sequence ID" value="KAE9241132.1"/>
    <property type="molecule type" value="Genomic_DNA"/>
</dbReference>
<evidence type="ECO:0000313" key="15">
    <source>
        <dbReference type="Proteomes" id="UP000441208"/>
    </source>
</evidence>
<dbReference type="EMBL" id="QXGF01000319">
    <property type="protein sequence ID" value="KAE8942180.1"/>
    <property type="molecule type" value="Genomic_DNA"/>
</dbReference>
<evidence type="ECO:0000313" key="4">
    <source>
        <dbReference type="EMBL" id="KAE9108122.1"/>
    </source>
</evidence>
<evidence type="ECO:0000313" key="13">
    <source>
        <dbReference type="Proteomes" id="UP000440367"/>
    </source>
</evidence>
<dbReference type="Proteomes" id="UP000440367">
    <property type="component" value="Unassembled WGS sequence"/>
</dbReference>